<feature type="active site" evidence="4">
    <location>
        <position position="37"/>
    </location>
</feature>
<comment type="similarity">
    <text evidence="1 5">Belongs to the glutathione peroxidase family.</text>
</comment>
<dbReference type="HOGENOM" id="CLU_029507_1_2_4"/>
<keyword evidence="3 5" id="KW-0560">Oxidoreductase</keyword>
<reference evidence="6 7" key="1">
    <citation type="submission" date="2012-09" db="EMBL/GenBank/DDBJ databases">
        <title>The Genome Sequence of Massilia timonae CCUG 45783.</title>
        <authorList>
            <consortium name="The Broad Institute Genome Sequencing Platform"/>
            <person name="Earl A."/>
            <person name="Ward D."/>
            <person name="Feldgarden M."/>
            <person name="Gevers D."/>
            <person name="Huys G."/>
            <person name="Walker B."/>
            <person name="Young S.K."/>
            <person name="Zeng Q."/>
            <person name="Gargeya S."/>
            <person name="Fitzgerald M."/>
            <person name="Haas B."/>
            <person name="Abouelleil A."/>
            <person name="Alvarado L."/>
            <person name="Arachchi H.M."/>
            <person name="Berlin A.M."/>
            <person name="Chapman S.B."/>
            <person name="Goldberg J."/>
            <person name="Griggs A."/>
            <person name="Gujja S."/>
            <person name="Hansen M."/>
            <person name="Howarth C."/>
            <person name="Imamovic A."/>
            <person name="Larimer J."/>
            <person name="McCowen C."/>
            <person name="Montmayeur A."/>
            <person name="Murphy C."/>
            <person name="Neiman D."/>
            <person name="Pearson M."/>
            <person name="Priest M."/>
            <person name="Roberts A."/>
            <person name="Saif S."/>
            <person name="Shea T."/>
            <person name="Sisk P."/>
            <person name="Sykes S."/>
            <person name="Wortman J."/>
            <person name="Nusbaum C."/>
            <person name="Birren B."/>
        </authorList>
    </citation>
    <scope>NUCLEOTIDE SEQUENCE [LARGE SCALE GENOMIC DNA]</scope>
    <source>
        <strain evidence="6 7">CCUG 45783</strain>
    </source>
</reference>
<dbReference type="PANTHER" id="PTHR11592">
    <property type="entry name" value="GLUTATHIONE PEROXIDASE"/>
    <property type="match status" value="1"/>
</dbReference>
<dbReference type="Pfam" id="PF00255">
    <property type="entry name" value="GSHPx"/>
    <property type="match status" value="1"/>
</dbReference>
<dbReference type="PATRIC" id="fig|883126.3.peg.2581"/>
<dbReference type="PROSITE" id="PS51355">
    <property type="entry name" value="GLUTATHIONE_PEROXID_3"/>
    <property type="match status" value="1"/>
</dbReference>
<dbReference type="CDD" id="cd00340">
    <property type="entry name" value="GSH_Peroxidase"/>
    <property type="match status" value="1"/>
</dbReference>
<organism evidence="6 7">
    <name type="scientific">Massilia timonae CCUG 45783</name>
    <dbReference type="NCBI Taxonomy" id="883126"/>
    <lineage>
        <taxon>Bacteria</taxon>
        <taxon>Pseudomonadati</taxon>
        <taxon>Pseudomonadota</taxon>
        <taxon>Betaproteobacteria</taxon>
        <taxon>Burkholderiales</taxon>
        <taxon>Oxalobacteraceae</taxon>
        <taxon>Telluria group</taxon>
        <taxon>Massilia</taxon>
    </lineage>
</organism>
<evidence type="ECO:0000256" key="1">
    <source>
        <dbReference type="ARBA" id="ARBA00006926"/>
    </source>
</evidence>
<evidence type="ECO:0000313" key="7">
    <source>
        <dbReference type="Proteomes" id="UP000009874"/>
    </source>
</evidence>
<dbReference type="eggNOG" id="COG0386">
    <property type="taxonomic scope" value="Bacteria"/>
</dbReference>
<keyword evidence="2 5" id="KW-0575">Peroxidase</keyword>
<dbReference type="OrthoDB" id="9785502at2"/>
<proteinExistence type="inferred from homology"/>
<protein>
    <recommendedName>
        <fullName evidence="5">Glutathione peroxidase</fullName>
    </recommendedName>
</protein>
<dbReference type="SUPFAM" id="SSF52833">
    <property type="entry name" value="Thioredoxin-like"/>
    <property type="match status" value="1"/>
</dbReference>
<evidence type="ECO:0000256" key="5">
    <source>
        <dbReference type="RuleBase" id="RU000499"/>
    </source>
</evidence>
<dbReference type="InterPro" id="IPR000889">
    <property type="entry name" value="Glutathione_peroxidase"/>
</dbReference>
<keyword evidence="7" id="KW-1185">Reference proteome</keyword>
<dbReference type="InterPro" id="IPR029759">
    <property type="entry name" value="GPX_AS"/>
</dbReference>
<evidence type="ECO:0000256" key="2">
    <source>
        <dbReference type="ARBA" id="ARBA00022559"/>
    </source>
</evidence>
<sequence>METQIAGVPFRLMDGSEATLADYAGKVVLVVNVASQCGLTPQYEGLQRLFDIRRGDGLVVVGFPANDFGAQEPGNNETIARFCETSFGVDFPLAQKVAVTGPGRHPLYRELTRLQPQAIDPAGGAMRARLAGYGHQPADPSDVLWNFEKFLIGRDGRVTARFSPDVAPDHPVLVESIERELRKT</sequence>
<dbReference type="InterPro" id="IPR036249">
    <property type="entry name" value="Thioredoxin-like_sf"/>
</dbReference>
<dbReference type="EMBL" id="AGZI01000029">
    <property type="protein sequence ID" value="EKU82245.1"/>
    <property type="molecule type" value="Genomic_DNA"/>
</dbReference>
<dbReference type="AlphaFoldDB" id="K9DYA5"/>
<dbReference type="PIRSF" id="PIRSF000303">
    <property type="entry name" value="Glutathion_perox"/>
    <property type="match status" value="1"/>
</dbReference>
<dbReference type="Proteomes" id="UP000009874">
    <property type="component" value="Unassembled WGS sequence"/>
</dbReference>
<accession>K9DYA5</accession>
<dbReference type="PANTHER" id="PTHR11592:SF40">
    <property type="entry name" value="THIOREDOXIN_GLUTATHIONE PEROXIDASE BTUE"/>
    <property type="match status" value="1"/>
</dbReference>
<dbReference type="GO" id="GO:0034599">
    <property type="term" value="P:cellular response to oxidative stress"/>
    <property type="evidence" value="ECO:0007669"/>
    <property type="project" value="TreeGrafter"/>
</dbReference>
<dbReference type="RefSeq" id="WP_005666987.1">
    <property type="nucleotide sequence ID" value="NZ_JH992923.1"/>
</dbReference>
<evidence type="ECO:0000256" key="3">
    <source>
        <dbReference type="ARBA" id="ARBA00023002"/>
    </source>
</evidence>
<evidence type="ECO:0000313" key="6">
    <source>
        <dbReference type="EMBL" id="EKU82245.1"/>
    </source>
</evidence>
<dbReference type="Gene3D" id="3.40.30.10">
    <property type="entry name" value="Glutaredoxin"/>
    <property type="match status" value="1"/>
</dbReference>
<dbReference type="GO" id="GO:0004601">
    <property type="term" value="F:peroxidase activity"/>
    <property type="evidence" value="ECO:0007669"/>
    <property type="project" value="UniProtKB-KW"/>
</dbReference>
<gene>
    <name evidence="6" type="ORF">HMPREF9710_02556</name>
</gene>
<comment type="caution">
    <text evidence="6">The sequence shown here is derived from an EMBL/GenBank/DDBJ whole genome shotgun (WGS) entry which is preliminary data.</text>
</comment>
<dbReference type="STRING" id="47229.LO55_3984"/>
<dbReference type="PROSITE" id="PS00460">
    <property type="entry name" value="GLUTATHIONE_PEROXID_1"/>
    <property type="match status" value="1"/>
</dbReference>
<name>K9DYA5_9BURK</name>
<evidence type="ECO:0000256" key="4">
    <source>
        <dbReference type="PIRSR" id="PIRSR000303-1"/>
    </source>
</evidence>
<dbReference type="PRINTS" id="PR01011">
    <property type="entry name" value="GLUTPROXDASE"/>
</dbReference>